<evidence type="ECO:0000313" key="2">
    <source>
        <dbReference type="Proteomes" id="UP000235388"/>
    </source>
</evidence>
<dbReference type="EMBL" id="PGCJ01001104">
    <property type="protein sequence ID" value="PLW09445.1"/>
    <property type="molecule type" value="Genomic_DNA"/>
</dbReference>
<evidence type="ECO:0000313" key="1">
    <source>
        <dbReference type="EMBL" id="PLW09445.1"/>
    </source>
</evidence>
<dbReference type="Proteomes" id="UP000235388">
    <property type="component" value="Unassembled WGS sequence"/>
</dbReference>
<gene>
    <name evidence="1" type="ORF">PCANC_26412</name>
</gene>
<keyword evidence="2" id="KW-1185">Reference proteome</keyword>
<comment type="caution">
    <text evidence="1">The sequence shown here is derived from an EMBL/GenBank/DDBJ whole genome shotgun (WGS) entry which is preliminary data.</text>
</comment>
<reference evidence="1 2" key="1">
    <citation type="submission" date="2017-11" db="EMBL/GenBank/DDBJ databases">
        <title>De novo assembly and phasing of dikaryotic genomes from two isolates of Puccinia coronata f. sp. avenae, the causal agent of oat crown rust.</title>
        <authorList>
            <person name="Miller M.E."/>
            <person name="Zhang Y."/>
            <person name="Omidvar V."/>
            <person name="Sperschneider J."/>
            <person name="Schwessinger B."/>
            <person name="Raley C."/>
            <person name="Palmer J.M."/>
            <person name="Garnica D."/>
            <person name="Upadhyaya N."/>
            <person name="Rathjen J."/>
            <person name="Taylor J.M."/>
            <person name="Park R.F."/>
            <person name="Dodds P.N."/>
            <person name="Hirsch C.D."/>
            <person name="Kianian S.F."/>
            <person name="Figueroa M."/>
        </authorList>
    </citation>
    <scope>NUCLEOTIDE SEQUENCE [LARGE SCALE GENOMIC DNA]</scope>
    <source>
        <strain evidence="1">12NC29</strain>
    </source>
</reference>
<proteinExistence type="predicted"/>
<accession>A0A2N5S898</accession>
<name>A0A2N5S898_9BASI</name>
<sequence>MCWSNTNVASDCTGPQKQLCPYRPAHPQRLGAFAEPLQEAALDMGNALGMNLHPGENQAKAKTADANPLEMAAEYPLLDRRHLLAGTLDTCGTSARRCQVSCFVFPRLNKNHAVTLDLAQSLINRQNQFYLLIRPNNARE</sequence>
<dbReference type="AlphaFoldDB" id="A0A2N5S898"/>
<protein>
    <submittedName>
        <fullName evidence="1">Uncharacterized protein</fullName>
    </submittedName>
</protein>
<organism evidence="1 2">
    <name type="scientific">Puccinia coronata f. sp. avenae</name>
    <dbReference type="NCBI Taxonomy" id="200324"/>
    <lineage>
        <taxon>Eukaryota</taxon>
        <taxon>Fungi</taxon>
        <taxon>Dikarya</taxon>
        <taxon>Basidiomycota</taxon>
        <taxon>Pucciniomycotina</taxon>
        <taxon>Pucciniomycetes</taxon>
        <taxon>Pucciniales</taxon>
        <taxon>Pucciniaceae</taxon>
        <taxon>Puccinia</taxon>
    </lineage>
</organism>